<comment type="caution">
    <text evidence="8">The sequence shown here is derived from an EMBL/GenBank/DDBJ whole genome shotgun (WGS) entry which is preliminary data.</text>
</comment>
<dbReference type="PANTHER" id="PTHR23508">
    <property type="entry name" value="CARBOXYLIC ACID TRANSPORTER PROTEIN HOMOLOG"/>
    <property type="match status" value="1"/>
</dbReference>
<keyword evidence="9" id="KW-1185">Reference proteome</keyword>
<feature type="transmembrane region" description="Helical" evidence="6">
    <location>
        <begin position="12"/>
        <end position="41"/>
    </location>
</feature>
<feature type="transmembrane region" description="Helical" evidence="6">
    <location>
        <begin position="227"/>
        <end position="245"/>
    </location>
</feature>
<organism evidence="8 9">
    <name type="scientific">Lactiplantibacillus xiangfangensis</name>
    <dbReference type="NCBI Taxonomy" id="942150"/>
    <lineage>
        <taxon>Bacteria</taxon>
        <taxon>Bacillati</taxon>
        <taxon>Bacillota</taxon>
        <taxon>Bacilli</taxon>
        <taxon>Lactobacillales</taxon>
        <taxon>Lactobacillaceae</taxon>
        <taxon>Lactiplantibacillus</taxon>
    </lineage>
</organism>
<feature type="domain" description="Major facilitator superfamily (MFS) profile" evidence="7">
    <location>
        <begin position="13"/>
        <end position="410"/>
    </location>
</feature>
<dbReference type="GO" id="GO:0046943">
    <property type="term" value="F:carboxylic acid transmembrane transporter activity"/>
    <property type="evidence" value="ECO:0007669"/>
    <property type="project" value="TreeGrafter"/>
</dbReference>
<keyword evidence="2" id="KW-0813">Transport</keyword>
<dbReference type="InterPro" id="IPR020846">
    <property type="entry name" value="MFS_dom"/>
</dbReference>
<dbReference type="Gene3D" id="1.20.1250.20">
    <property type="entry name" value="MFS general substrate transporter like domains"/>
    <property type="match status" value="1"/>
</dbReference>
<feature type="transmembrane region" description="Helical" evidence="6">
    <location>
        <begin position="47"/>
        <end position="70"/>
    </location>
</feature>
<accession>A0A0R2MIQ9</accession>
<dbReference type="Proteomes" id="UP000051783">
    <property type="component" value="Unassembled WGS sequence"/>
</dbReference>
<dbReference type="PROSITE" id="PS50850">
    <property type="entry name" value="MFS"/>
    <property type="match status" value="1"/>
</dbReference>
<dbReference type="OrthoDB" id="3252866at2"/>
<dbReference type="AlphaFoldDB" id="A0A0R2MIQ9"/>
<evidence type="ECO:0000256" key="5">
    <source>
        <dbReference type="ARBA" id="ARBA00023136"/>
    </source>
</evidence>
<gene>
    <name evidence="8" type="ORF">IV64_GL002234</name>
</gene>
<feature type="transmembrane region" description="Helical" evidence="6">
    <location>
        <begin position="169"/>
        <end position="187"/>
    </location>
</feature>
<evidence type="ECO:0000313" key="8">
    <source>
        <dbReference type="EMBL" id="KRO11597.1"/>
    </source>
</evidence>
<dbReference type="InterPro" id="IPR011701">
    <property type="entry name" value="MFS"/>
</dbReference>
<feature type="transmembrane region" description="Helical" evidence="6">
    <location>
        <begin position="297"/>
        <end position="315"/>
    </location>
</feature>
<name>A0A0R2MIQ9_9LACO</name>
<feature type="transmembrane region" description="Helical" evidence="6">
    <location>
        <begin position="140"/>
        <end position="163"/>
    </location>
</feature>
<feature type="transmembrane region" description="Helical" evidence="6">
    <location>
        <begin position="106"/>
        <end position="128"/>
    </location>
</feature>
<evidence type="ECO:0000256" key="4">
    <source>
        <dbReference type="ARBA" id="ARBA00022989"/>
    </source>
</evidence>
<evidence type="ECO:0000259" key="7">
    <source>
        <dbReference type="PROSITE" id="PS50850"/>
    </source>
</evidence>
<feature type="transmembrane region" description="Helical" evidence="6">
    <location>
        <begin position="386"/>
        <end position="406"/>
    </location>
</feature>
<dbReference type="PANTHER" id="PTHR23508:SF10">
    <property type="entry name" value="CARBOXYLIC ACID TRANSPORTER PROTEIN HOMOLOG"/>
    <property type="match status" value="1"/>
</dbReference>
<feature type="transmembrane region" description="Helical" evidence="6">
    <location>
        <begin position="321"/>
        <end position="341"/>
    </location>
</feature>
<keyword evidence="3 6" id="KW-0812">Transmembrane</keyword>
<dbReference type="Pfam" id="PF07690">
    <property type="entry name" value="MFS_1"/>
    <property type="match status" value="1"/>
</dbReference>
<dbReference type="GO" id="GO:0005886">
    <property type="term" value="C:plasma membrane"/>
    <property type="evidence" value="ECO:0007669"/>
    <property type="project" value="UniProtKB-SubCell"/>
</dbReference>
<evidence type="ECO:0000313" key="9">
    <source>
        <dbReference type="Proteomes" id="UP000051783"/>
    </source>
</evidence>
<dbReference type="PATRIC" id="fig|942150.3.peg.2336"/>
<dbReference type="SUPFAM" id="SSF103473">
    <property type="entry name" value="MFS general substrate transporter"/>
    <property type="match status" value="1"/>
</dbReference>
<dbReference type="RefSeq" id="WP_057705968.1">
    <property type="nucleotide sequence ID" value="NZ_JQCL01000054.1"/>
</dbReference>
<evidence type="ECO:0000256" key="3">
    <source>
        <dbReference type="ARBA" id="ARBA00022692"/>
    </source>
</evidence>
<keyword evidence="5 6" id="KW-0472">Membrane</keyword>
<dbReference type="InterPro" id="IPR036259">
    <property type="entry name" value="MFS_trans_sf"/>
</dbReference>
<reference evidence="8 9" key="1">
    <citation type="journal article" date="2015" name="Genome Announc.">
        <title>Expanding the biotechnology potential of lactobacilli through comparative genomics of 213 strains and associated genera.</title>
        <authorList>
            <person name="Sun Z."/>
            <person name="Harris H.M."/>
            <person name="McCann A."/>
            <person name="Guo C."/>
            <person name="Argimon S."/>
            <person name="Zhang W."/>
            <person name="Yang X."/>
            <person name="Jeffery I.B."/>
            <person name="Cooney J.C."/>
            <person name="Kagawa T.F."/>
            <person name="Liu W."/>
            <person name="Song Y."/>
            <person name="Salvetti E."/>
            <person name="Wrobel A."/>
            <person name="Rasinkangas P."/>
            <person name="Parkhill J."/>
            <person name="Rea M.C."/>
            <person name="O'Sullivan O."/>
            <person name="Ritari J."/>
            <person name="Douillard F.P."/>
            <person name="Paul Ross R."/>
            <person name="Yang R."/>
            <person name="Briner A.E."/>
            <person name="Felis G.E."/>
            <person name="de Vos W.M."/>
            <person name="Barrangou R."/>
            <person name="Klaenhammer T.R."/>
            <person name="Caufield P.W."/>
            <person name="Cui Y."/>
            <person name="Zhang H."/>
            <person name="O'Toole P.W."/>
        </authorList>
    </citation>
    <scope>NUCLEOTIDE SEQUENCE [LARGE SCALE GENOMIC DNA]</scope>
    <source>
        <strain evidence="8 9">LMG 26013</strain>
    </source>
</reference>
<keyword evidence="4 6" id="KW-1133">Transmembrane helix</keyword>
<feature type="transmembrane region" description="Helical" evidence="6">
    <location>
        <begin position="82"/>
        <end position="100"/>
    </location>
</feature>
<dbReference type="EMBL" id="JQCL01000054">
    <property type="protein sequence ID" value="KRO11597.1"/>
    <property type="molecule type" value="Genomic_DNA"/>
</dbReference>
<protein>
    <submittedName>
        <fullName evidence="8">Sugar transport protein</fullName>
    </submittedName>
</protein>
<feature type="transmembrane region" description="Helical" evidence="6">
    <location>
        <begin position="362"/>
        <end position="380"/>
    </location>
</feature>
<feature type="transmembrane region" description="Helical" evidence="6">
    <location>
        <begin position="265"/>
        <end position="285"/>
    </location>
</feature>
<sequence length="420" mass="46290">MNKLRASFTNTSALQLVLIAAVASYLDAALIVSIGVALPIWTNEFSLSSLMAGGLSTVLTLMIAVGSFTGGWLSDKFGRIRVFNIDIFFVFVGVMIIAFAQNLPMLFVGIVLAGLSSGADLPTSLAVISERMSREDYGKAIAITQEFWIFGIIFSQLIGFITAGLGKHAATIIFILLGIIALSNWSIRVFSKKMKRIEASLVTSPKSVAPAHQQQSVLKQLIQNPKTGYAVLILTLYYLFWNLPANTWGSFINYFLVVASKQSQSTATAVAFIANLVGFFINMWYIKKADTIYRYRFMSIGIFAALSAFIVAGIFSEVWYVFSAMYLVYSVSTVFCGESLYKIWSQMLYPEKMRASFTGFSYGIVRLLTAGFALITPTIMAISPKALMWTLSTCVVGYGICAFIILKIIKKYHVIDPTIK</sequence>
<dbReference type="STRING" id="942150.IV64_GL002234"/>
<evidence type="ECO:0000256" key="2">
    <source>
        <dbReference type="ARBA" id="ARBA00022448"/>
    </source>
</evidence>
<keyword evidence="8" id="KW-0762">Sugar transport</keyword>
<evidence type="ECO:0000256" key="6">
    <source>
        <dbReference type="SAM" id="Phobius"/>
    </source>
</evidence>
<evidence type="ECO:0000256" key="1">
    <source>
        <dbReference type="ARBA" id="ARBA00004651"/>
    </source>
</evidence>
<proteinExistence type="predicted"/>
<comment type="subcellular location">
    <subcellularLocation>
        <location evidence="1">Cell membrane</location>
        <topology evidence="1">Multi-pass membrane protein</topology>
    </subcellularLocation>
</comment>